<comment type="caution">
    <text evidence="1">The sequence shown here is derived from an EMBL/GenBank/DDBJ whole genome shotgun (WGS) entry which is preliminary data.</text>
</comment>
<reference evidence="1 2" key="1">
    <citation type="submission" date="2024-03" db="EMBL/GenBank/DDBJ databases">
        <title>First Report of Pectobacterium brasiliscabiei causing potato scab in china.</title>
        <authorList>
            <person name="Handique U."/>
        </authorList>
    </citation>
    <scope>NUCLEOTIDE SEQUENCE [LARGE SCALE GENOMIC DNA]</scope>
    <source>
        <strain evidence="1 2">ZRIMU1503</strain>
    </source>
</reference>
<gene>
    <name evidence="1" type="ORF">WB403_40835</name>
</gene>
<evidence type="ECO:0000313" key="1">
    <source>
        <dbReference type="EMBL" id="MEI5615482.1"/>
    </source>
</evidence>
<proteinExistence type="predicted"/>
<dbReference type="Pfam" id="PF14390">
    <property type="entry name" value="DUF4420"/>
    <property type="match status" value="1"/>
</dbReference>
<accession>A0ABU8GQM6</accession>
<sequence>MNDSKHVQWSEVEYFLGKGQATTFPLSPPSSHPKVSYVVGHGGKEISLHIELDRRHRPPRSSMPTILIDQIAERGMRLARIRTTQISLMRDFHDLLSAIAERVLTHGRTLDQAFAETIRAWSALLNRPHGFSTEKRIGLMGELAVLNCLAREYGWATAVESWTGPEGEEHDFSLPGFDFEVKTTASEQRRHTVHGVGQLTPTPGRPLWFASLQLTRGGSHGRTLSDCVRAVRTSVTEYAPASSGRLDNKLAAAGWSDDLPDDERWTPRAHPLLLDDLAVPRLDPKSLPGSVIERISNIQYTIDVTGLLPTVAPPSTALDEFRLP</sequence>
<protein>
    <submittedName>
        <fullName evidence="1">PD-(D/E)XK motif protein</fullName>
    </submittedName>
</protein>
<dbReference type="Proteomes" id="UP001365781">
    <property type="component" value="Unassembled WGS sequence"/>
</dbReference>
<keyword evidence="2" id="KW-1185">Reference proteome</keyword>
<dbReference type="RefSeq" id="WP_336542891.1">
    <property type="nucleotide sequence ID" value="NZ_JBBAYL010000011.1"/>
</dbReference>
<dbReference type="EMBL" id="JBBAYM010000038">
    <property type="protein sequence ID" value="MEI5615482.1"/>
    <property type="molecule type" value="Genomic_DNA"/>
</dbReference>
<dbReference type="InterPro" id="IPR025534">
    <property type="entry name" value="DUF4420"/>
</dbReference>
<name>A0ABU8GQM6_9ACTN</name>
<evidence type="ECO:0000313" key="2">
    <source>
        <dbReference type="Proteomes" id="UP001365781"/>
    </source>
</evidence>
<organism evidence="1 2">
    <name type="scientific">Streptomyces brasiliscabiei</name>
    <dbReference type="NCBI Taxonomy" id="2736302"/>
    <lineage>
        <taxon>Bacteria</taxon>
        <taxon>Bacillati</taxon>
        <taxon>Actinomycetota</taxon>
        <taxon>Actinomycetes</taxon>
        <taxon>Kitasatosporales</taxon>
        <taxon>Streptomycetaceae</taxon>
        <taxon>Streptomyces</taxon>
    </lineage>
</organism>